<keyword evidence="4" id="KW-1185">Reference proteome</keyword>
<evidence type="ECO:0000313" key="4">
    <source>
        <dbReference type="Proteomes" id="UP001155500"/>
    </source>
</evidence>
<dbReference type="Gene3D" id="3.10.105.10">
    <property type="entry name" value="Dipeptide-binding Protein, Domain 3"/>
    <property type="match status" value="1"/>
</dbReference>
<comment type="caution">
    <text evidence="3">The sequence shown here is derived from an EMBL/GenBank/DDBJ whole genome shotgun (WGS) entry which is preliminary data.</text>
</comment>
<dbReference type="PANTHER" id="PTHR30290">
    <property type="entry name" value="PERIPLASMIC BINDING COMPONENT OF ABC TRANSPORTER"/>
    <property type="match status" value="1"/>
</dbReference>
<feature type="domain" description="Solute-binding protein family 5" evidence="2">
    <location>
        <begin position="79"/>
        <end position="435"/>
    </location>
</feature>
<dbReference type="GO" id="GO:0030288">
    <property type="term" value="C:outer membrane-bounded periplasmic space"/>
    <property type="evidence" value="ECO:0007669"/>
    <property type="project" value="UniProtKB-ARBA"/>
</dbReference>
<dbReference type="InterPro" id="IPR030678">
    <property type="entry name" value="Peptide/Ni-bd"/>
</dbReference>
<sequence length="518" mass="58279">MKKVFYTMLATLLLLVACDNQQAQSSAEQIDHKNVEQQQSLVVVTPWEITSTDPSKSGYIFQRLQLAETLVEVEDNGRLVAGLATDWQHNDDASVWIFNLRPNVKFHDGSLLTADEVVTSLQVALTKPTALRSALIEEIKALNPLQVQITLKQGLVFFPAYLAHSTAIILAKSAFDAEQNIQQIVGTGPYQVVKIEPPQKIEQVAFKDYWGEPANIERVDYLANSRSETRTLLAQSQPNYLVFNLDAASVHRLQQDSNLAVQTKSIARTIQYKVNVANPLFADVRVRRALSDAIDRQGIAQSVLRIQQGEAEQIFPPAFADWRLEVAQQQPNYAEIQQRLLELGFQRNAQGELEMAGKPVKFTLRTFSDRPELPLIATALQDQWKQLGITVEVAIGNFSEIPAGHQDGSLEMALFARNYGMIPDPTASLLTDFAPEGSDWGVMNWQNVTLTQALQQLQITFEPSQQRDLKQQIAQIIYTERPITPIVFYQQNVASHKSLKGLELDPFERSFRLNKLSW</sequence>
<dbReference type="GO" id="GO:1904680">
    <property type="term" value="F:peptide transmembrane transporter activity"/>
    <property type="evidence" value="ECO:0007669"/>
    <property type="project" value="TreeGrafter"/>
</dbReference>
<dbReference type="AlphaFoldDB" id="A0A9X4SI54"/>
<dbReference type="PIRSF" id="PIRSF002741">
    <property type="entry name" value="MppA"/>
    <property type="match status" value="1"/>
</dbReference>
<keyword evidence="1" id="KW-0732">Signal</keyword>
<evidence type="ECO:0000256" key="1">
    <source>
        <dbReference type="SAM" id="SignalP"/>
    </source>
</evidence>
<dbReference type="InterPro" id="IPR000914">
    <property type="entry name" value="SBP_5_dom"/>
</dbReference>
<evidence type="ECO:0000313" key="3">
    <source>
        <dbReference type="EMBL" id="MDG6895245.1"/>
    </source>
</evidence>
<dbReference type="Gene3D" id="3.40.190.10">
    <property type="entry name" value="Periplasmic binding protein-like II"/>
    <property type="match status" value="1"/>
</dbReference>
<proteinExistence type="predicted"/>
<dbReference type="Proteomes" id="UP001155500">
    <property type="component" value="Unassembled WGS sequence"/>
</dbReference>
<name>A0A9X4SI54_9PAST</name>
<evidence type="ECO:0000259" key="2">
    <source>
        <dbReference type="Pfam" id="PF00496"/>
    </source>
</evidence>
<dbReference type="GO" id="GO:0015833">
    <property type="term" value="P:peptide transport"/>
    <property type="evidence" value="ECO:0007669"/>
    <property type="project" value="TreeGrafter"/>
</dbReference>
<dbReference type="Pfam" id="PF00496">
    <property type="entry name" value="SBP_bac_5"/>
    <property type="match status" value="1"/>
</dbReference>
<organism evidence="3 4">
    <name type="scientific">Volucribacter amazonae</name>
    <dbReference type="NCBI Taxonomy" id="256731"/>
    <lineage>
        <taxon>Bacteria</taxon>
        <taxon>Pseudomonadati</taxon>
        <taxon>Pseudomonadota</taxon>
        <taxon>Gammaproteobacteria</taxon>
        <taxon>Pasteurellales</taxon>
        <taxon>Pasteurellaceae</taxon>
        <taxon>Volucribacter</taxon>
    </lineage>
</organism>
<dbReference type="SUPFAM" id="SSF53850">
    <property type="entry name" value="Periplasmic binding protein-like II"/>
    <property type="match status" value="1"/>
</dbReference>
<dbReference type="EMBL" id="LWID01000001">
    <property type="protein sequence ID" value="MDG6895245.1"/>
    <property type="molecule type" value="Genomic_DNA"/>
</dbReference>
<reference evidence="3" key="1">
    <citation type="submission" date="2016-03" db="EMBL/GenBank/DDBJ databases">
        <title>Co-evolution between Pasteurellaceae and their hosts.</title>
        <authorList>
            <person name="Hansen M.J."/>
            <person name="Bojesen A.M."/>
            <person name="Planet P."/>
        </authorList>
    </citation>
    <scope>NUCLEOTIDE SEQUENCE</scope>
    <source>
        <strain evidence="3">146/S8/89</strain>
    </source>
</reference>
<dbReference type="PROSITE" id="PS51257">
    <property type="entry name" value="PROKAR_LIPOPROTEIN"/>
    <property type="match status" value="1"/>
</dbReference>
<dbReference type="PANTHER" id="PTHR30290:SF83">
    <property type="entry name" value="ABC TRANSPORTER SUBSTRATE-BINDING PROTEIN"/>
    <property type="match status" value="1"/>
</dbReference>
<dbReference type="InterPro" id="IPR039424">
    <property type="entry name" value="SBP_5"/>
</dbReference>
<dbReference type="GO" id="GO:0043190">
    <property type="term" value="C:ATP-binding cassette (ABC) transporter complex"/>
    <property type="evidence" value="ECO:0007669"/>
    <property type="project" value="InterPro"/>
</dbReference>
<dbReference type="CDD" id="cd08490">
    <property type="entry name" value="PBP2_NikA_DppA_OppA_like_3"/>
    <property type="match status" value="1"/>
</dbReference>
<accession>A0A9X4SI54</accession>
<protein>
    <submittedName>
        <fullName evidence="3">ABC transporter substrate-binding protein</fullName>
    </submittedName>
</protein>
<dbReference type="RefSeq" id="WP_279572664.1">
    <property type="nucleotide sequence ID" value="NZ_LWID01000001.1"/>
</dbReference>
<gene>
    <name evidence="3" type="ORF">A6A20_06350</name>
</gene>
<feature type="chain" id="PRO_5040982104" evidence="1">
    <location>
        <begin position="24"/>
        <end position="518"/>
    </location>
</feature>
<feature type="signal peptide" evidence="1">
    <location>
        <begin position="1"/>
        <end position="23"/>
    </location>
</feature>